<evidence type="ECO:0000259" key="8">
    <source>
        <dbReference type="PROSITE" id="PS50059"/>
    </source>
</evidence>
<keyword evidence="4 6" id="KW-0697">Rotamase</keyword>
<keyword evidence="10" id="KW-1185">Reference proteome</keyword>
<feature type="chain" id="PRO_5025441971" description="peptidylprolyl isomerase" evidence="7">
    <location>
        <begin position="20"/>
        <end position="134"/>
    </location>
</feature>
<keyword evidence="7" id="KW-0732">Signal</keyword>
<dbReference type="PROSITE" id="PS50059">
    <property type="entry name" value="FKBP_PPIASE"/>
    <property type="match status" value="1"/>
</dbReference>
<dbReference type="EC" id="5.2.1.8" evidence="3 6"/>
<feature type="domain" description="PPIase FKBP-type" evidence="8">
    <location>
        <begin position="41"/>
        <end position="128"/>
    </location>
</feature>
<dbReference type="AlphaFoldDB" id="A0A6A6UKR7"/>
<accession>A0A6A6UKR7</accession>
<organism evidence="9 10">
    <name type="scientific">Microthyrium microscopicum</name>
    <dbReference type="NCBI Taxonomy" id="703497"/>
    <lineage>
        <taxon>Eukaryota</taxon>
        <taxon>Fungi</taxon>
        <taxon>Dikarya</taxon>
        <taxon>Ascomycota</taxon>
        <taxon>Pezizomycotina</taxon>
        <taxon>Dothideomycetes</taxon>
        <taxon>Dothideomycetes incertae sedis</taxon>
        <taxon>Microthyriales</taxon>
        <taxon>Microthyriaceae</taxon>
        <taxon>Microthyrium</taxon>
    </lineage>
</organism>
<comment type="function">
    <text evidence="2">PPIases accelerate the folding of proteins. It catalyzes the cis-trans isomerization of proline imidic peptide bonds in oligopeptides.</text>
</comment>
<evidence type="ECO:0000256" key="1">
    <source>
        <dbReference type="ARBA" id="ARBA00000971"/>
    </source>
</evidence>
<dbReference type="PANTHER" id="PTHR45779">
    <property type="entry name" value="PEPTIDYLPROLYL ISOMERASE"/>
    <property type="match status" value="1"/>
</dbReference>
<evidence type="ECO:0000256" key="4">
    <source>
        <dbReference type="ARBA" id="ARBA00023110"/>
    </source>
</evidence>
<reference evidence="9" key="1">
    <citation type="journal article" date="2020" name="Stud. Mycol.">
        <title>101 Dothideomycetes genomes: a test case for predicting lifestyles and emergence of pathogens.</title>
        <authorList>
            <person name="Haridas S."/>
            <person name="Albert R."/>
            <person name="Binder M."/>
            <person name="Bloem J."/>
            <person name="Labutti K."/>
            <person name="Salamov A."/>
            <person name="Andreopoulos B."/>
            <person name="Baker S."/>
            <person name="Barry K."/>
            <person name="Bills G."/>
            <person name="Bluhm B."/>
            <person name="Cannon C."/>
            <person name="Castanera R."/>
            <person name="Culley D."/>
            <person name="Daum C."/>
            <person name="Ezra D."/>
            <person name="Gonzalez J."/>
            <person name="Henrissat B."/>
            <person name="Kuo A."/>
            <person name="Liang C."/>
            <person name="Lipzen A."/>
            <person name="Lutzoni F."/>
            <person name="Magnuson J."/>
            <person name="Mondo S."/>
            <person name="Nolan M."/>
            <person name="Ohm R."/>
            <person name="Pangilinan J."/>
            <person name="Park H.-J."/>
            <person name="Ramirez L."/>
            <person name="Alfaro M."/>
            <person name="Sun H."/>
            <person name="Tritt A."/>
            <person name="Yoshinaga Y."/>
            <person name="Zwiers L.-H."/>
            <person name="Turgeon B."/>
            <person name="Goodwin S."/>
            <person name="Spatafora J."/>
            <person name="Crous P."/>
            <person name="Grigoriev I."/>
        </authorList>
    </citation>
    <scope>NUCLEOTIDE SEQUENCE</scope>
    <source>
        <strain evidence="9">CBS 115976</strain>
    </source>
</reference>
<keyword evidence="5 6" id="KW-0413">Isomerase</keyword>
<dbReference type="EMBL" id="MU004232">
    <property type="protein sequence ID" value="KAF2672121.1"/>
    <property type="molecule type" value="Genomic_DNA"/>
</dbReference>
<dbReference type="InterPro" id="IPR044609">
    <property type="entry name" value="FKBP2/11"/>
</dbReference>
<dbReference type="InterPro" id="IPR001179">
    <property type="entry name" value="PPIase_FKBP_dom"/>
</dbReference>
<dbReference type="GO" id="GO:0003755">
    <property type="term" value="F:peptidyl-prolyl cis-trans isomerase activity"/>
    <property type="evidence" value="ECO:0007669"/>
    <property type="project" value="UniProtKB-KW"/>
</dbReference>
<evidence type="ECO:0000256" key="2">
    <source>
        <dbReference type="ARBA" id="ARBA00002388"/>
    </source>
</evidence>
<evidence type="ECO:0000256" key="7">
    <source>
        <dbReference type="SAM" id="SignalP"/>
    </source>
</evidence>
<gene>
    <name evidence="9" type="ORF">BT63DRAFT_422622</name>
</gene>
<dbReference type="PANTHER" id="PTHR45779:SF7">
    <property type="entry name" value="PEPTIDYLPROLYL ISOMERASE"/>
    <property type="match status" value="1"/>
</dbReference>
<dbReference type="Gene3D" id="3.10.50.40">
    <property type="match status" value="1"/>
</dbReference>
<name>A0A6A6UKR7_9PEZI</name>
<comment type="catalytic activity">
    <reaction evidence="1 6">
        <text>[protein]-peptidylproline (omega=180) = [protein]-peptidylproline (omega=0)</text>
        <dbReference type="Rhea" id="RHEA:16237"/>
        <dbReference type="Rhea" id="RHEA-COMP:10747"/>
        <dbReference type="Rhea" id="RHEA-COMP:10748"/>
        <dbReference type="ChEBI" id="CHEBI:83833"/>
        <dbReference type="ChEBI" id="CHEBI:83834"/>
        <dbReference type="EC" id="5.2.1.8"/>
    </reaction>
</comment>
<sequence length="134" mass="14386">MRFSILTVLAAVAIPFVSALDEPLDIKITHAGECDRKSKAGDTIGVHYKGTLTDGTKFDSSYDRGQPLSFALGGGQVIKGWDKGLEDMCPGDKRTLTIQPSWAYGERAVGPIPANSVLVFETEMVTVTPGKDEL</sequence>
<evidence type="ECO:0000313" key="10">
    <source>
        <dbReference type="Proteomes" id="UP000799302"/>
    </source>
</evidence>
<evidence type="ECO:0000313" key="9">
    <source>
        <dbReference type="EMBL" id="KAF2672121.1"/>
    </source>
</evidence>
<dbReference type="Pfam" id="PF00254">
    <property type="entry name" value="FKBP_C"/>
    <property type="match status" value="1"/>
</dbReference>
<evidence type="ECO:0000256" key="6">
    <source>
        <dbReference type="PROSITE-ProRule" id="PRU00277"/>
    </source>
</evidence>
<dbReference type="SUPFAM" id="SSF54534">
    <property type="entry name" value="FKBP-like"/>
    <property type="match status" value="1"/>
</dbReference>
<feature type="signal peptide" evidence="7">
    <location>
        <begin position="1"/>
        <end position="19"/>
    </location>
</feature>
<proteinExistence type="predicted"/>
<evidence type="ECO:0000256" key="5">
    <source>
        <dbReference type="ARBA" id="ARBA00023235"/>
    </source>
</evidence>
<dbReference type="InterPro" id="IPR046357">
    <property type="entry name" value="PPIase_dom_sf"/>
</dbReference>
<dbReference type="FunFam" id="3.10.50.40:FF:000006">
    <property type="entry name" value="Peptidyl-prolyl cis-trans isomerase"/>
    <property type="match status" value="1"/>
</dbReference>
<protein>
    <recommendedName>
        <fullName evidence="3 6">peptidylprolyl isomerase</fullName>
        <ecNumber evidence="3 6">5.2.1.8</ecNumber>
    </recommendedName>
</protein>
<evidence type="ECO:0000256" key="3">
    <source>
        <dbReference type="ARBA" id="ARBA00013194"/>
    </source>
</evidence>
<dbReference type="Proteomes" id="UP000799302">
    <property type="component" value="Unassembled WGS sequence"/>
</dbReference>
<dbReference type="GO" id="GO:0005783">
    <property type="term" value="C:endoplasmic reticulum"/>
    <property type="evidence" value="ECO:0007669"/>
    <property type="project" value="TreeGrafter"/>
</dbReference>
<dbReference type="OrthoDB" id="1902587at2759"/>